<comment type="similarity">
    <text evidence="1">Belongs to the membrane fusion protein (MFP) (TC 8.A.1) family.</text>
</comment>
<dbReference type="GO" id="GO:1990281">
    <property type="term" value="C:efflux pump complex"/>
    <property type="evidence" value="ECO:0007669"/>
    <property type="project" value="TreeGrafter"/>
</dbReference>
<protein>
    <submittedName>
        <fullName evidence="6">Efflux RND transporter periplasmic adaptor subunit</fullName>
    </submittedName>
</protein>
<dbReference type="RefSeq" id="WP_127693956.1">
    <property type="nucleotide sequence ID" value="NZ_SACQ01000003.1"/>
</dbReference>
<comment type="caution">
    <text evidence="6">The sequence shown here is derived from an EMBL/GenBank/DDBJ whole genome shotgun (WGS) entry which is preliminary data.</text>
</comment>
<dbReference type="Gene3D" id="2.40.420.20">
    <property type="match status" value="1"/>
</dbReference>
<feature type="domain" description="Multidrug resistance protein MdtA-like C-terminal permuted SH3" evidence="5">
    <location>
        <begin position="270"/>
        <end position="321"/>
    </location>
</feature>
<feature type="domain" description="Multidrug resistance protein MdtA-like alpha-helical hairpin" evidence="4">
    <location>
        <begin position="86"/>
        <end position="155"/>
    </location>
</feature>
<dbReference type="InterPro" id="IPR058627">
    <property type="entry name" value="MdtA-like_C"/>
</dbReference>
<dbReference type="Pfam" id="PF25967">
    <property type="entry name" value="RND-MFP_C"/>
    <property type="match status" value="1"/>
</dbReference>
<accession>A0A437Q957</accession>
<sequence length="340" mass="36759">MKWLALFLGVIVVTSVRAASVDVLVVTQVSVAKERLVEGVVEAASVTTASAETTGRVAEVLVDVGDVVSAGATVLRLVSVDQQAGLDQARAQVAEAQASYSAARQQFDRVDPLYAKRLLSKSTYDDAQSALRAAQARLKSAEASLKKAQQRVSYTTVKAAYGGVVSARHVEVGEAVQPGTPMLSGFDPKRLRVIADIPQSLVEHRAYQPDVQIELPDKSRVSPILVTSFPMADPRSGTRRIRLDLPSDVKTLYPGQLVKVAVQLGERQTIRIPLSSLLRHSEVSAVYVWSDERVALRQVRVGRQYGNEIEVLAGLRAGESILRFVDQGASYVLSSAEEGR</sequence>
<dbReference type="AlphaFoldDB" id="A0A437Q957"/>
<evidence type="ECO:0000256" key="1">
    <source>
        <dbReference type="ARBA" id="ARBA00009477"/>
    </source>
</evidence>
<dbReference type="PANTHER" id="PTHR30469:SF18">
    <property type="entry name" value="RESISTANCE-NODULATION-CELL DIVISION (RND) EFFLUX MEMBRANE FUSION PROTEIN-RELATED"/>
    <property type="match status" value="1"/>
</dbReference>
<evidence type="ECO:0000313" key="6">
    <source>
        <dbReference type="EMBL" id="RVU31111.1"/>
    </source>
</evidence>
<feature type="chain" id="PRO_5019441315" evidence="3">
    <location>
        <begin position="19"/>
        <end position="340"/>
    </location>
</feature>
<dbReference type="InterPro" id="IPR058624">
    <property type="entry name" value="MdtA-like_HH"/>
</dbReference>
<dbReference type="Gene3D" id="2.40.30.170">
    <property type="match status" value="1"/>
</dbReference>
<dbReference type="Proteomes" id="UP000282818">
    <property type="component" value="Unassembled WGS sequence"/>
</dbReference>
<dbReference type="Gene3D" id="1.10.287.470">
    <property type="entry name" value="Helix hairpin bin"/>
    <property type="match status" value="1"/>
</dbReference>
<name>A0A437Q957_9GAMM</name>
<dbReference type="EMBL" id="SACQ01000003">
    <property type="protein sequence ID" value="RVU31111.1"/>
    <property type="molecule type" value="Genomic_DNA"/>
</dbReference>
<evidence type="ECO:0000256" key="3">
    <source>
        <dbReference type="SAM" id="SignalP"/>
    </source>
</evidence>
<evidence type="ECO:0000313" key="7">
    <source>
        <dbReference type="Proteomes" id="UP000282818"/>
    </source>
</evidence>
<keyword evidence="3" id="KW-0732">Signal</keyword>
<evidence type="ECO:0000259" key="5">
    <source>
        <dbReference type="Pfam" id="PF25967"/>
    </source>
</evidence>
<evidence type="ECO:0000259" key="4">
    <source>
        <dbReference type="Pfam" id="PF25876"/>
    </source>
</evidence>
<reference evidence="6 7" key="1">
    <citation type="submission" date="2019-01" db="EMBL/GenBank/DDBJ databases">
        <authorList>
            <person name="Chen W.-M."/>
        </authorList>
    </citation>
    <scope>NUCLEOTIDE SEQUENCE [LARGE SCALE GENOMIC DNA]</scope>
    <source>
        <strain evidence="6 7">HPM-16</strain>
    </source>
</reference>
<dbReference type="NCBIfam" id="TIGR01730">
    <property type="entry name" value="RND_mfp"/>
    <property type="match status" value="1"/>
</dbReference>
<proteinExistence type="inferred from homology"/>
<dbReference type="SUPFAM" id="SSF111369">
    <property type="entry name" value="HlyD-like secretion proteins"/>
    <property type="match status" value="1"/>
</dbReference>
<feature type="coiled-coil region" evidence="2">
    <location>
        <begin position="86"/>
        <end position="151"/>
    </location>
</feature>
<keyword evidence="7" id="KW-1185">Reference proteome</keyword>
<dbReference type="PANTHER" id="PTHR30469">
    <property type="entry name" value="MULTIDRUG RESISTANCE PROTEIN MDTA"/>
    <property type="match status" value="1"/>
</dbReference>
<dbReference type="InterPro" id="IPR006143">
    <property type="entry name" value="RND_pump_MFP"/>
</dbReference>
<feature type="signal peptide" evidence="3">
    <location>
        <begin position="1"/>
        <end position="18"/>
    </location>
</feature>
<dbReference type="Pfam" id="PF25876">
    <property type="entry name" value="HH_MFP_RND"/>
    <property type="match status" value="1"/>
</dbReference>
<organism evidence="6 7">
    <name type="scientific">Neptunomonas marina</name>
    <dbReference type="NCBI Taxonomy" id="1815562"/>
    <lineage>
        <taxon>Bacteria</taxon>
        <taxon>Pseudomonadati</taxon>
        <taxon>Pseudomonadota</taxon>
        <taxon>Gammaproteobacteria</taxon>
        <taxon>Oceanospirillales</taxon>
        <taxon>Oceanospirillaceae</taxon>
        <taxon>Neptunomonas</taxon>
    </lineage>
</organism>
<gene>
    <name evidence="6" type="ORF">EOE65_08895</name>
</gene>
<keyword evidence="2" id="KW-0175">Coiled coil</keyword>
<dbReference type="Gene3D" id="2.40.50.100">
    <property type="match status" value="1"/>
</dbReference>
<evidence type="ECO:0000256" key="2">
    <source>
        <dbReference type="SAM" id="Coils"/>
    </source>
</evidence>
<dbReference type="GO" id="GO:0015562">
    <property type="term" value="F:efflux transmembrane transporter activity"/>
    <property type="evidence" value="ECO:0007669"/>
    <property type="project" value="TreeGrafter"/>
</dbReference>